<name>A0ABW1J0L7_9PSEU</name>
<dbReference type="EMBL" id="JBHSQW010000017">
    <property type="protein sequence ID" value="MFC5994303.1"/>
    <property type="molecule type" value="Genomic_DNA"/>
</dbReference>
<evidence type="ECO:0000313" key="2">
    <source>
        <dbReference type="Proteomes" id="UP001596302"/>
    </source>
</evidence>
<comment type="caution">
    <text evidence="1">The sequence shown here is derived from an EMBL/GenBank/DDBJ whole genome shotgun (WGS) entry which is preliminary data.</text>
</comment>
<gene>
    <name evidence="1" type="ORF">ACFQE5_08780</name>
</gene>
<dbReference type="RefSeq" id="WP_379584336.1">
    <property type="nucleotide sequence ID" value="NZ_JBHSQW010000017.1"/>
</dbReference>
<protein>
    <submittedName>
        <fullName evidence="1">Uncharacterized protein</fullName>
    </submittedName>
</protein>
<reference evidence="2" key="1">
    <citation type="journal article" date="2019" name="Int. J. Syst. Evol. Microbiol.">
        <title>The Global Catalogue of Microorganisms (GCM) 10K type strain sequencing project: providing services to taxonomists for standard genome sequencing and annotation.</title>
        <authorList>
            <consortium name="The Broad Institute Genomics Platform"/>
            <consortium name="The Broad Institute Genome Sequencing Center for Infectious Disease"/>
            <person name="Wu L."/>
            <person name="Ma J."/>
        </authorList>
    </citation>
    <scope>NUCLEOTIDE SEQUENCE [LARGE SCALE GENOMIC DNA]</scope>
    <source>
        <strain evidence="2">CCM 8391</strain>
    </source>
</reference>
<dbReference type="Proteomes" id="UP001596302">
    <property type="component" value="Unassembled WGS sequence"/>
</dbReference>
<sequence>MTASNQSRTAGADVPAKVSAALAECDAQHRQAARMPEGTPAEHAARAARLALVCARRAGWWRVLERWAYLDGGLHVVHGRAARAARGAEQQRARFWRDTARDWRARAAGDPRGSGMWAMGDRLDVPGVA</sequence>
<accession>A0ABW1J0L7</accession>
<keyword evidence="2" id="KW-1185">Reference proteome</keyword>
<evidence type="ECO:0000313" key="1">
    <source>
        <dbReference type="EMBL" id="MFC5994303.1"/>
    </source>
</evidence>
<organism evidence="1 2">
    <name type="scientific">Pseudonocardia hispaniensis</name>
    <dbReference type="NCBI Taxonomy" id="904933"/>
    <lineage>
        <taxon>Bacteria</taxon>
        <taxon>Bacillati</taxon>
        <taxon>Actinomycetota</taxon>
        <taxon>Actinomycetes</taxon>
        <taxon>Pseudonocardiales</taxon>
        <taxon>Pseudonocardiaceae</taxon>
        <taxon>Pseudonocardia</taxon>
    </lineage>
</organism>
<proteinExistence type="predicted"/>